<dbReference type="Proteomes" id="UP000799770">
    <property type="component" value="Unassembled WGS sequence"/>
</dbReference>
<reference evidence="3" key="1">
    <citation type="journal article" date="2020" name="Stud. Mycol.">
        <title>101 Dothideomycetes genomes: a test case for predicting lifestyles and emergence of pathogens.</title>
        <authorList>
            <person name="Haridas S."/>
            <person name="Albert R."/>
            <person name="Binder M."/>
            <person name="Bloem J."/>
            <person name="Labutti K."/>
            <person name="Salamov A."/>
            <person name="Andreopoulos B."/>
            <person name="Baker S."/>
            <person name="Barry K."/>
            <person name="Bills G."/>
            <person name="Bluhm B."/>
            <person name="Cannon C."/>
            <person name="Castanera R."/>
            <person name="Culley D."/>
            <person name="Daum C."/>
            <person name="Ezra D."/>
            <person name="Gonzalez J."/>
            <person name="Henrissat B."/>
            <person name="Kuo A."/>
            <person name="Liang C."/>
            <person name="Lipzen A."/>
            <person name="Lutzoni F."/>
            <person name="Magnuson J."/>
            <person name="Mondo S."/>
            <person name="Nolan M."/>
            <person name="Ohm R."/>
            <person name="Pangilinan J."/>
            <person name="Park H.-J."/>
            <person name="Ramirez L."/>
            <person name="Alfaro M."/>
            <person name="Sun H."/>
            <person name="Tritt A."/>
            <person name="Yoshinaga Y."/>
            <person name="Zwiers L.-H."/>
            <person name="Turgeon B."/>
            <person name="Goodwin S."/>
            <person name="Spatafora J."/>
            <person name="Crous P."/>
            <person name="Grigoriev I."/>
        </authorList>
    </citation>
    <scope>NUCLEOTIDE SEQUENCE</scope>
    <source>
        <strain evidence="3">CBS 627.86</strain>
    </source>
</reference>
<keyword evidence="4" id="KW-1185">Reference proteome</keyword>
<feature type="compositionally biased region" description="Polar residues" evidence="1">
    <location>
        <begin position="8"/>
        <end position="34"/>
    </location>
</feature>
<gene>
    <name evidence="3" type="ORF">BDV96DRAFT_641612</name>
</gene>
<feature type="domain" description="C2H2-type" evidence="2">
    <location>
        <begin position="275"/>
        <end position="298"/>
    </location>
</feature>
<name>A0A6A5ZQ58_9PLEO</name>
<sequence length="342" mass="37229">MNGGHHLTPTTSFPGSSTDPVAYDSNASSPTSSFRYGGAPFDELNNTFTPDYTISPDWSPLDTRRNSNAMSSGMSPSTEEVTTSVAYNMTVHPTNQLMRHPSSGYVQQPLPSLPESGQSLYNTPVTGEVFASPYSTDSTAATFNHNYYQGYGGASTWASIRAPHYEQSGTVQETMDKNSNAAVTYGGIEPTGCLPALQAVKNAASTLTNVLTGAIPGRVKRTRLVHYSTHHGRVDPAPLPCGIGDCEEVFTGKFKGGNRARHVRQQHSLTPQVPCRSFGCQASFRRSDARKKHEKRQHNLDCPRASRRGAPIQPPALDALIYHHQHNDQLRISAPITEAYNH</sequence>
<evidence type="ECO:0000256" key="1">
    <source>
        <dbReference type="SAM" id="MobiDB-lite"/>
    </source>
</evidence>
<dbReference type="PROSITE" id="PS00028">
    <property type="entry name" value="ZINC_FINGER_C2H2_1"/>
    <property type="match status" value="1"/>
</dbReference>
<evidence type="ECO:0000313" key="3">
    <source>
        <dbReference type="EMBL" id="KAF2120973.1"/>
    </source>
</evidence>
<organism evidence="3 4">
    <name type="scientific">Lophiotrema nucula</name>
    <dbReference type="NCBI Taxonomy" id="690887"/>
    <lineage>
        <taxon>Eukaryota</taxon>
        <taxon>Fungi</taxon>
        <taxon>Dikarya</taxon>
        <taxon>Ascomycota</taxon>
        <taxon>Pezizomycotina</taxon>
        <taxon>Dothideomycetes</taxon>
        <taxon>Pleosporomycetidae</taxon>
        <taxon>Pleosporales</taxon>
        <taxon>Lophiotremataceae</taxon>
        <taxon>Lophiotrema</taxon>
    </lineage>
</organism>
<dbReference type="EMBL" id="ML977313">
    <property type="protein sequence ID" value="KAF2120973.1"/>
    <property type="molecule type" value="Genomic_DNA"/>
</dbReference>
<feature type="compositionally biased region" description="Polar residues" evidence="1">
    <location>
        <begin position="66"/>
        <end position="79"/>
    </location>
</feature>
<dbReference type="OrthoDB" id="8922241at2759"/>
<feature type="region of interest" description="Disordered" evidence="1">
    <location>
        <begin position="286"/>
        <end position="310"/>
    </location>
</feature>
<dbReference type="AlphaFoldDB" id="A0A6A5ZQ58"/>
<evidence type="ECO:0000313" key="4">
    <source>
        <dbReference type="Proteomes" id="UP000799770"/>
    </source>
</evidence>
<dbReference type="InterPro" id="IPR013087">
    <property type="entry name" value="Znf_C2H2_type"/>
</dbReference>
<feature type="region of interest" description="Disordered" evidence="1">
    <location>
        <begin position="1"/>
        <end position="36"/>
    </location>
</feature>
<feature type="region of interest" description="Disordered" evidence="1">
    <location>
        <begin position="52"/>
        <end position="79"/>
    </location>
</feature>
<protein>
    <recommendedName>
        <fullName evidence="2">C2H2-type domain-containing protein</fullName>
    </recommendedName>
</protein>
<proteinExistence type="predicted"/>
<evidence type="ECO:0000259" key="2">
    <source>
        <dbReference type="PROSITE" id="PS00028"/>
    </source>
</evidence>
<accession>A0A6A5ZQ58</accession>